<keyword evidence="4" id="KW-1185">Reference proteome</keyword>
<reference evidence="3" key="1">
    <citation type="submission" date="2023-04" db="EMBL/GenBank/DDBJ databases">
        <authorList>
            <consortium name="ELIXIR-Norway"/>
        </authorList>
    </citation>
    <scope>NUCLEOTIDE SEQUENCE [LARGE SCALE GENOMIC DNA]</scope>
</reference>
<organism evidence="3 4">
    <name type="scientific">Rangifer tarandus platyrhynchus</name>
    <name type="common">Svalbard reindeer</name>
    <dbReference type="NCBI Taxonomy" id="3082113"/>
    <lineage>
        <taxon>Eukaryota</taxon>
        <taxon>Metazoa</taxon>
        <taxon>Chordata</taxon>
        <taxon>Craniata</taxon>
        <taxon>Vertebrata</taxon>
        <taxon>Euteleostomi</taxon>
        <taxon>Mammalia</taxon>
        <taxon>Eutheria</taxon>
        <taxon>Laurasiatheria</taxon>
        <taxon>Artiodactyla</taxon>
        <taxon>Ruminantia</taxon>
        <taxon>Pecora</taxon>
        <taxon>Cervidae</taxon>
        <taxon>Odocoileinae</taxon>
        <taxon>Rangifer</taxon>
    </lineage>
</organism>
<accession>A0ABN8Z3J6</accession>
<keyword evidence="2" id="KW-1133">Transmembrane helix</keyword>
<feature type="compositionally biased region" description="Basic and acidic residues" evidence="1">
    <location>
        <begin position="74"/>
        <end position="85"/>
    </location>
</feature>
<proteinExistence type="predicted"/>
<evidence type="ECO:0000256" key="2">
    <source>
        <dbReference type="SAM" id="Phobius"/>
    </source>
</evidence>
<sequence>MLASSGRWWLRGGGSIFTFPLPATLLIYVGTRNDYRNLDIANIQFLEDAGYNVEVDESLAQKLNDMEPEDKADDPDYHPADQRVT</sequence>
<name>A0ABN8Z3J6_RANTA</name>
<keyword evidence="2" id="KW-0812">Transmembrane</keyword>
<feature type="region of interest" description="Disordered" evidence="1">
    <location>
        <begin position="63"/>
        <end position="85"/>
    </location>
</feature>
<keyword evidence="2" id="KW-0472">Membrane</keyword>
<protein>
    <submittedName>
        <fullName evidence="3">Uncharacterized protein</fullName>
    </submittedName>
</protein>
<evidence type="ECO:0000313" key="4">
    <source>
        <dbReference type="Proteomes" id="UP001176941"/>
    </source>
</evidence>
<gene>
    <name evidence="3" type="ORF">MRATA1EN1_LOCUS17375</name>
</gene>
<dbReference type="EMBL" id="OX459964">
    <property type="protein sequence ID" value="CAI9168413.1"/>
    <property type="molecule type" value="Genomic_DNA"/>
</dbReference>
<dbReference type="Proteomes" id="UP001176941">
    <property type="component" value="Chromosome 28"/>
</dbReference>
<evidence type="ECO:0000256" key="1">
    <source>
        <dbReference type="SAM" id="MobiDB-lite"/>
    </source>
</evidence>
<feature type="transmembrane region" description="Helical" evidence="2">
    <location>
        <begin position="12"/>
        <end position="30"/>
    </location>
</feature>
<evidence type="ECO:0000313" key="3">
    <source>
        <dbReference type="EMBL" id="CAI9168413.1"/>
    </source>
</evidence>